<proteinExistence type="predicted"/>
<evidence type="ECO:0000313" key="2">
    <source>
        <dbReference type="Proteomes" id="UP000314294"/>
    </source>
</evidence>
<comment type="caution">
    <text evidence="1">The sequence shown here is derived from an EMBL/GenBank/DDBJ whole genome shotgun (WGS) entry which is preliminary data.</text>
</comment>
<organism evidence="1 2">
    <name type="scientific">Liparis tanakae</name>
    <name type="common">Tanaka's snailfish</name>
    <dbReference type="NCBI Taxonomy" id="230148"/>
    <lineage>
        <taxon>Eukaryota</taxon>
        <taxon>Metazoa</taxon>
        <taxon>Chordata</taxon>
        <taxon>Craniata</taxon>
        <taxon>Vertebrata</taxon>
        <taxon>Euteleostomi</taxon>
        <taxon>Actinopterygii</taxon>
        <taxon>Neopterygii</taxon>
        <taxon>Teleostei</taxon>
        <taxon>Neoteleostei</taxon>
        <taxon>Acanthomorphata</taxon>
        <taxon>Eupercaria</taxon>
        <taxon>Perciformes</taxon>
        <taxon>Cottioidei</taxon>
        <taxon>Cottales</taxon>
        <taxon>Liparidae</taxon>
        <taxon>Liparis</taxon>
    </lineage>
</organism>
<accession>A0A4Z2E705</accession>
<keyword evidence="2" id="KW-1185">Reference proteome</keyword>
<dbReference type="EMBL" id="SRLO01015592">
    <property type="protein sequence ID" value="TNN24360.1"/>
    <property type="molecule type" value="Genomic_DNA"/>
</dbReference>
<reference evidence="1 2" key="1">
    <citation type="submission" date="2019-03" db="EMBL/GenBank/DDBJ databases">
        <title>First draft genome of Liparis tanakae, snailfish: a comprehensive survey of snailfish specific genes.</title>
        <authorList>
            <person name="Kim W."/>
            <person name="Song I."/>
            <person name="Jeong J.-H."/>
            <person name="Kim D."/>
            <person name="Kim S."/>
            <person name="Ryu S."/>
            <person name="Song J.Y."/>
            <person name="Lee S.K."/>
        </authorList>
    </citation>
    <scope>NUCLEOTIDE SEQUENCE [LARGE SCALE GENOMIC DNA]</scope>
    <source>
        <tissue evidence="1">Muscle</tissue>
    </source>
</reference>
<gene>
    <name evidence="1" type="ORF">EYF80_065516</name>
</gene>
<dbReference type="OrthoDB" id="2020426at2759"/>
<dbReference type="AlphaFoldDB" id="A0A4Z2E705"/>
<evidence type="ECO:0000313" key="1">
    <source>
        <dbReference type="EMBL" id="TNN24360.1"/>
    </source>
</evidence>
<name>A0A4Z2E705_9TELE</name>
<protein>
    <submittedName>
        <fullName evidence="1">Uncharacterized protein</fullName>
    </submittedName>
</protein>
<dbReference type="Proteomes" id="UP000314294">
    <property type="component" value="Unassembled WGS sequence"/>
</dbReference>
<sequence length="108" mass="11842">MCVYALASVQKLAVLKDSFRLDSGSQQDLWGSSPSLANSELSIPPLYSDAGSQTDIPAEVSGPGWGISLHHRGVEKPQRGRRQSLERVSTFLFSEQSERVLKVNVLRS</sequence>